<dbReference type="SUPFAM" id="SSF64076">
    <property type="entry name" value="MTH938-like"/>
    <property type="match status" value="1"/>
</dbReference>
<dbReference type="Proteomes" id="UP000279833">
    <property type="component" value="Unassembled WGS sequence"/>
</dbReference>
<dbReference type="WBParaSite" id="SCUD_0002028501-mRNA-1">
    <property type="protein sequence ID" value="SCUD_0002028501-mRNA-1"/>
    <property type="gene ID" value="SCUD_0002028501"/>
</dbReference>
<protein>
    <submittedName>
        <fullName evidence="3">Reverse transcriptase domain-containing protein</fullName>
    </submittedName>
</protein>
<gene>
    <name evidence="1" type="ORF">SCUD_LOCUS20282</name>
</gene>
<dbReference type="AlphaFoldDB" id="A0A183KYY5"/>
<dbReference type="InterPro" id="IPR007523">
    <property type="entry name" value="NDUFAF3/AAMDC"/>
</dbReference>
<dbReference type="STRING" id="6186.A0A183KYY5"/>
<keyword evidence="2" id="KW-1185">Reference proteome</keyword>
<accession>A0A183KYY5</accession>
<name>A0A183KYY5_9TREM</name>
<dbReference type="PANTHER" id="PTHR19446">
    <property type="entry name" value="REVERSE TRANSCRIPTASES"/>
    <property type="match status" value="1"/>
</dbReference>
<reference evidence="3" key="1">
    <citation type="submission" date="2016-06" db="UniProtKB">
        <authorList>
            <consortium name="WormBaseParasite"/>
        </authorList>
    </citation>
    <scope>IDENTIFICATION</scope>
</reference>
<evidence type="ECO:0000313" key="3">
    <source>
        <dbReference type="WBParaSite" id="SCUD_0002028501-mRNA-1"/>
    </source>
</evidence>
<sequence length="249" mass="27733">MNQSRSVLRQLKHFSCKSVGADVDMVNYNTPGIYFAAYNPEGFILNTGVKVIGPCAAFPRFALSWKVCCLVSSVIDNVNFLFKVKDALDISEESLSLLFMLEPPLEVLIIGKGETKSPVDYQRILNICWKHRLPVEVMSTAIANLKRGRPAGPDGLDPELFEDGGTILAIRLTNILAKIWELDVIPSDWSQSLIVPIHKRGSKSSCDNHRGISLTNIVSKILASIIIRRLTKTRELQTRENQAGFRPGR</sequence>
<evidence type="ECO:0000313" key="2">
    <source>
        <dbReference type="Proteomes" id="UP000279833"/>
    </source>
</evidence>
<dbReference type="InterPro" id="IPR036748">
    <property type="entry name" value="MTH938-like_sf"/>
</dbReference>
<dbReference type="EMBL" id="UZAK01043976">
    <property type="protein sequence ID" value="VDP71702.1"/>
    <property type="molecule type" value="Genomic_DNA"/>
</dbReference>
<dbReference type="Pfam" id="PF04430">
    <property type="entry name" value="DUF498"/>
    <property type="match status" value="1"/>
</dbReference>
<dbReference type="Gene3D" id="3.40.1230.10">
    <property type="entry name" value="MTH938-like"/>
    <property type="match status" value="1"/>
</dbReference>
<proteinExistence type="predicted"/>
<evidence type="ECO:0000313" key="1">
    <source>
        <dbReference type="EMBL" id="VDP71702.1"/>
    </source>
</evidence>
<reference evidence="1 2" key="2">
    <citation type="submission" date="2018-11" db="EMBL/GenBank/DDBJ databases">
        <authorList>
            <consortium name="Pathogen Informatics"/>
        </authorList>
    </citation>
    <scope>NUCLEOTIDE SEQUENCE [LARGE SCALE GENOMIC DNA]</scope>
    <source>
        <strain evidence="1">Dakar</strain>
        <strain evidence="2">Dakar, Senegal</strain>
    </source>
</reference>
<organism evidence="3">
    <name type="scientific">Schistosoma curassoni</name>
    <dbReference type="NCBI Taxonomy" id="6186"/>
    <lineage>
        <taxon>Eukaryota</taxon>
        <taxon>Metazoa</taxon>
        <taxon>Spiralia</taxon>
        <taxon>Lophotrochozoa</taxon>
        <taxon>Platyhelminthes</taxon>
        <taxon>Trematoda</taxon>
        <taxon>Digenea</taxon>
        <taxon>Strigeidida</taxon>
        <taxon>Schistosomatoidea</taxon>
        <taxon>Schistosomatidae</taxon>
        <taxon>Schistosoma</taxon>
    </lineage>
</organism>